<keyword evidence="7" id="KW-0645">Protease</keyword>
<dbReference type="AlphaFoldDB" id="A0A1M7U456"/>
<keyword evidence="2 5" id="KW-0812">Transmembrane</keyword>
<reference evidence="7 8" key="1">
    <citation type="submission" date="2016-12" db="EMBL/GenBank/DDBJ databases">
        <authorList>
            <person name="Song W.-J."/>
            <person name="Kurnit D.M."/>
        </authorList>
    </citation>
    <scope>NUCLEOTIDE SEQUENCE [LARGE SCALE GENOMIC DNA]</scope>
    <source>
        <strain evidence="7 8">DSM 43162</strain>
    </source>
</reference>
<dbReference type="EMBL" id="FRDM01000011">
    <property type="protein sequence ID" value="SHN77694.1"/>
    <property type="molecule type" value="Genomic_DNA"/>
</dbReference>
<feature type="domain" description="NfeD-like C-terminal" evidence="6">
    <location>
        <begin position="109"/>
        <end position="165"/>
    </location>
</feature>
<organism evidence="7 8">
    <name type="scientific">Geodermatophilus obscurus</name>
    <dbReference type="NCBI Taxonomy" id="1861"/>
    <lineage>
        <taxon>Bacteria</taxon>
        <taxon>Bacillati</taxon>
        <taxon>Actinomycetota</taxon>
        <taxon>Actinomycetes</taxon>
        <taxon>Geodermatophilales</taxon>
        <taxon>Geodermatophilaceae</taxon>
        <taxon>Geodermatophilus</taxon>
    </lineage>
</organism>
<dbReference type="PANTHER" id="PTHR33507">
    <property type="entry name" value="INNER MEMBRANE PROTEIN YBBJ"/>
    <property type="match status" value="1"/>
</dbReference>
<dbReference type="GO" id="GO:0005886">
    <property type="term" value="C:plasma membrane"/>
    <property type="evidence" value="ECO:0007669"/>
    <property type="project" value="TreeGrafter"/>
</dbReference>
<evidence type="ECO:0000256" key="5">
    <source>
        <dbReference type="SAM" id="Phobius"/>
    </source>
</evidence>
<feature type="transmembrane region" description="Helical" evidence="5">
    <location>
        <begin position="73"/>
        <end position="93"/>
    </location>
</feature>
<feature type="transmembrane region" description="Helical" evidence="5">
    <location>
        <begin position="20"/>
        <end position="42"/>
    </location>
</feature>
<comment type="subcellular location">
    <subcellularLocation>
        <location evidence="1">Membrane</location>
        <topology evidence="1">Multi-pass membrane protein</topology>
    </subcellularLocation>
</comment>
<dbReference type="GO" id="GO:0006508">
    <property type="term" value="P:proteolysis"/>
    <property type="evidence" value="ECO:0007669"/>
    <property type="project" value="UniProtKB-KW"/>
</dbReference>
<dbReference type="Gene3D" id="2.40.50.140">
    <property type="entry name" value="Nucleic acid-binding proteins"/>
    <property type="match status" value="1"/>
</dbReference>
<dbReference type="InterPro" id="IPR012340">
    <property type="entry name" value="NA-bd_OB-fold"/>
</dbReference>
<keyword evidence="3 5" id="KW-1133">Transmembrane helix</keyword>
<evidence type="ECO:0000313" key="8">
    <source>
        <dbReference type="Proteomes" id="UP000184428"/>
    </source>
</evidence>
<dbReference type="InterPro" id="IPR002810">
    <property type="entry name" value="NfeD-like_C"/>
</dbReference>
<sequence length="172" mass="17820">MPGPDRDDDPVEIHSIAVRIWQSADVDAWLLWLIASGLFAAGELASGDLFLLMLAGGAIGGVGVALLGGPVVLQLAAFVVVAALLVAVVRPLAKRHLTQGTPEQPDGVAALVGRTAKVTRPVDGHGGRIRLGADEWTARSQYGADRFPVGATVRILQVDGATAVVGDAFELE</sequence>
<evidence type="ECO:0000259" key="6">
    <source>
        <dbReference type="Pfam" id="PF01957"/>
    </source>
</evidence>
<evidence type="ECO:0000256" key="3">
    <source>
        <dbReference type="ARBA" id="ARBA00022989"/>
    </source>
</evidence>
<name>A0A1M7U456_9ACTN</name>
<dbReference type="Pfam" id="PF01957">
    <property type="entry name" value="NfeD"/>
    <property type="match status" value="1"/>
</dbReference>
<evidence type="ECO:0000256" key="2">
    <source>
        <dbReference type="ARBA" id="ARBA00022692"/>
    </source>
</evidence>
<evidence type="ECO:0000256" key="1">
    <source>
        <dbReference type="ARBA" id="ARBA00004141"/>
    </source>
</evidence>
<dbReference type="GO" id="GO:0008233">
    <property type="term" value="F:peptidase activity"/>
    <property type="evidence" value="ECO:0007669"/>
    <property type="project" value="UniProtKB-KW"/>
</dbReference>
<dbReference type="InterPro" id="IPR052165">
    <property type="entry name" value="Membrane_assoc_protease"/>
</dbReference>
<evidence type="ECO:0000256" key="4">
    <source>
        <dbReference type="ARBA" id="ARBA00023136"/>
    </source>
</evidence>
<keyword evidence="7" id="KW-0378">Hydrolase</keyword>
<evidence type="ECO:0000313" key="7">
    <source>
        <dbReference type="EMBL" id="SHN77694.1"/>
    </source>
</evidence>
<gene>
    <name evidence="7" type="ORF">SAMN05660350_02557</name>
</gene>
<keyword evidence="4 5" id="KW-0472">Membrane</keyword>
<protein>
    <submittedName>
        <fullName evidence="7">Membrane protein implicated in regulation of membrane protease activity</fullName>
    </submittedName>
</protein>
<dbReference type="PANTHER" id="PTHR33507:SF3">
    <property type="entry name" value="INNER MEMBRANE PROTEIN YBBJ"/>
    <property type="match status" value="1"/>
</dbReference>
<accession>A0A1M7U456</accession>
<dbReference type="SUPFAM" id="SSF141322">
    <property type="entry name" value="NfeD domain-like"/>
    <property type="match status" value="1"/>
</dbReference>
<proteinExistence type="predicted"/>
<dbReference type="Proteomes" id="UP000184428">
    <property type="component" value="Unassembled WGS sequence"/>
</dbReference>